<protein>
    <submittedName>
        <fullName evidence="4">Pilus assembly protein CpaF</fullName>
    </submittedName>
</protein>
<evidence type="ECO:0000313" key="5">
    <source>
        <dbReference type="Proteomes" id="UP001519331"/>
    </source>
</evidence>
<feature type="domain" description="Bacterial type II secretion system protein E" evidence="3">
    <location>
        <begin position="51"/>
        <end position="323"/>
    </location>
</feature>
<comment type="caution">
    <text evidence="4">The sequence shown here is derived from an EMBL/GenBank/DDBJ whole genome shotgun (WGS) entry which is preliminary data.</text>
</comment>
<reference evidence="4 5" key="1">
    <citation type="submission" date="2021-03" db="EMBL/GenBank/DDBJ databases">
        <title>Sequencing the genomes of 1000 actinobacteria strains.</title>
        <authorList>
            <person name="Klenk H.-P."/>
        </authorList>
    </citation>
    <scope>NUCLEOTIDE SEQUENCE [LARGE SCALE GENOMIC DNA]</scope>
    <source>
        <strain evidence="4 5">DSM 12544</strain>
    </source>
</reference>
<dbReference type="RefSeq" id="WP_210050806.1">
    <property type="nucleotide sequence ID" value="NZ_JAGINX010000001.1"/>
</dbReference>
<dbReference type="InterPro" id="IPR001482">
    <property type="entry name" value="T2SS/T4SS_dom"/>
</dbReference>
<dbReference type="PANTHER" id="PTHR30486">
    <property type="entry name" value="TWITCHING MOTILITY PROTEIN PILT"/>
    <property type="match status" value="1"/>
</dbReference>
<sequence>MDELQDLREELAASSEPLTAARIAEAVRSSGLALGSGTTQQLVRSLRDELVGLGPLQQFVDQQGVTDVLVGAQGRIHTDGTAGLQATGVQVGSEEQVRGLARRLIAMSGGRLDEGHPCADGRIGDCRIHAVIPPVAVEGTMISVRVSRSSVTRMAELAQQWDQSKLWVPAVRGIITGRMNWLISGATGSGKTSLLAGMLGECRPQERIVVVEDTTELHPDHPHVLHLQGRQGNVEGAGRVDMGRLVRETLRMRPDRLIVGECRGAELRDFLTAMNTGHQGAGGTVHANSPESVPARLVAMGALAGLSPETVALQAAAALDVVLHVDRRAGARMPVALSTVSYSQGRLLMEPVLLQDRGRTRRGAGWPDFAARAGLAADPSREDPVAGGGDELAPA</sequence>
<dbReference type="Gene3D" id="3.40.50.300">
    <property type="entry name" value="P-loop containing nucleotide triphosphate hydrolases"/>
    <property type="match status" value="1"/>
</dbReference>
<dbReference type="InterPro" id="IPR050921">
    <property type="entry name" value="T4SS_GSP_E_ATPase"/>
</dbReference>
<evidence type="ECO:0000259" key="3">
    <source>
        <dbReference type="Pfam" id="PF00437"/>
    </source>
</evidence>
<evidence type="ECO:0000256" key="1">
    <source>
        <dbReference type="ARBA" id="ARBA00006611"/>
    </source>
</evidence>
<dbReference type="NCBIfam" id="TIGR03819">
    <property type="entry name" value="heli_sec_ATPase"/>
    <property type="match status" value="1"/>
</dbReference>
<dbReference type="Proteomes" id="UP001519331">
    <property type="component" value="Unassembled WGS sequence"/>
</dbReference>
<keyword evidence="5" id="KW-1185">Reference proteome</keyword>
<dbReference type="EMBL" id="JAGINX010000001">
    <property type="protein sequence ID" value="MBP2319458.1"/>
    <property type="molecule type" value="Genomic_DNA"/>
</dbReference>
<comment type="similarity">
    <text evidence="1">Belongs to the GSP E family.</text>
</comment>
<dbReference type="CDD" id="cd01130">
    <property type="entry name" value="VirB11-like_ATPase"/>
    <property type="match status" value="1"/>
</dbReference>
<name>A0ABS4T4R1_9MICC</name>
<accession>A0ABS4T4R1</accession>
<dbReference type="InterPro" id="IPR022399">
    <property type="entry name" value="TadA-like_ATPase"/>
</dbReference>
<dbReference type="InterPro" id="IPR027417">
    <property type="entry name" value="P-loop_NTPase"/>
</dbReference>
<proteinExistence type="inferred from homology"/>
<evidence type="ECO:0000256" key="2">
    <source>
        <dbReference type="SAM" id="MobiDB-lite"/>
    </source>
</evidence>
<gene>
    <name evidence="4" type="ORF">JOF45_002477</name>
</gene>
<dbReference type="Gene3D" id="3.30.450.370">
    <property type="match status" value="1"/>
</dbReference>
<feature type="compositionally biased region" description="Gly residues" evidence="2">
    <location>
        <begin position="386"/>
        <end position="395"/>
    </location>
</feature>
<organism evidence="4 5">
    <name type="scientific">Nesterenkonia lacusekhoensis</name>
    <dbReference type="NCBI Taxonomy" id="150832"/>
    <lineage>
        <taxon>Bacteria</taxon>
        <taxon>Bacillati</taxon>
        <taxon>Actinomycetota</taxon>
        <taxon>Actinomycetes</taxon>
        <taxon>Micrococcales</taxon>
        <taxon>Micrococcaceae</taxon>
        <taxon>Nesterenkonia</taxon>
    </lineage>
</organism>
<dbReference type="PANTHER" id="PTHR30486:SF6">
    <property type="entry name" value="TYPE IV PILUS RETRACTATION ATPASE PILT"/>
    <property type="match status" value="1"/>
</dbReference>
<dbReference type="Pfam" id="PF00437">
    <property type="entry name" value="T2SSE"/>
    <property type="match status" value="1"/>
</dbReference>
<dbReference type="SUPFAM" id="SSF52540">
    <property type="entry name" value="P-loop containing nucleoside triphosphate hydrolases"/>
    <property type="match status" value="1"/>
</dbReference>
<feature type="region of interest" description="Disordered" evidence="2">
    <location>
        <begin position="375"/>
        <end position="395"/>
    </location>
</feature>
<evidence type="ECO:0000313" key="4">
    <source>
        <dbReference type="EMBL" id="MBP2319458.1"/>
    </source>
</evidence>